<sequence length="408" mass="44137">MPFRYRTAFLLSRIGNLTILAGMALLLGGCQAGGSIWKETISLEPKDKTVSEETLDPETDIDGQVESEQVDGAELGVEMQGQDESGKLESEPGENDSNECSLLFAGDIYFSNHVLNAYDRVGGIGGVLGESLRETIAESDIFMANLEFPFSDRGTQAADKQFTFRVSPSRVSILQEIGPDIVTVANNHALDYGTDALLDTCDTLDSAGILHVGAGKNLEEAKQPQIIEKNGKKIGFLGASRVFPTGGWAAGSSHPGMFSAYDTASVVQEIQKVKKECDYLVVYVHWGIERNTQPEAYQREMGHQYIDAGADLVVGSHPHVLQGIELYHGKWILYSLGNFVFGSSIPETMLVQASVDAQGETALSIVPATSSAGYTRELDVGKKEAFYQKIQGISDGVQIDENGKVQVQ</sequence>
<evidence type="ECO:0000256" key="1">
    <source>
        <dbReference type="ARBA" id="ARBA00005662"/>
    </source>
</evidence>
<gene>
    <name evidence="3" type="ORF">C7U56_11495</name>
</gene>
<dbReference type="EMBL" id="PYLO01000004">
    <property type="protein sequence ID" value="PST36418.1"/>
    <property type="molecule type" value="Genomic_DNA"/>
</dbReference>
<dbReference type="InterPro" id="IPR019079">
    <property type="entry name" value="Capsule_synth_CapA"/>
</dbReference>
<comment type="similarity">
    <text evidence="1">Belongs to the CapA family.</text>
</comment>
<organism evidence="3 4">
    <name type="scientific">Clostridium fessum</name>
    <dbReference type="NCBI Taxonomy" id="2126740"/>
    <lineage>
        <taxon>Bacteria</taxon>
        <taxon>Bacillati</taxon>
        <taxon>Bacillota</taxon>
        <taxon>Clostridia</taxon>
        <taxon>Eubacteriales</taxon>
        <taxon>Clostridiaceae</taxon>
        <taxon>Clostridium</taxon>
    </lineage>
</organism>
<dbReference type="CDD" id="cd07381">
    <property type="entry name" value="MPP_CapA"/>
    <property type="match status" value="1"/>
</dbReference>
<dbReference type="PANTHER" id="PTHR33393">
    <property type="entry name" value="POLYGLUTAMINE SYNTHESIS ACCESSORY PROTEIN RV0574C-RELATED"/>
    <property type="match status" value="1"/>
</dbReference>
<dbReference type="Pfam" id="PF09587">
    <property type="entry name" value="PGA_cap"/>
    <property type="match status" value="1"/>
</dbReference>
<dbReference type="AlphaFoldDB" id="A0A2T3FMA7"/>
<name>A0A2T3FMA7_9CLOT</name>
<dbReference type="InterPro" id="IPR029052">
    <property type="entry name" value="Metallo-depent_PP-like"/>
</dbReference>
<proteinExistence type="inferred from homology"/>
<dbReference type="InterPro" id="IPR052169">
    <property type="entry name" value="CW_Biosynth-Accessory"/>
</dbReference>
<dbReference type="Gene3D" id="3.60.21.10">
    <property type="match status" value="1"/>
</dbReference>
<protein>
    <submittedName>
        <fullName evidence="3">Capsular biosynthesis protein</fullName>
    </submittedName>
</protein>
<evidence type="ECO:0000313" key="4">
    <source>
        <dbReference type="Proteomes" id="UP000241048"/>
    </source>
</evidence>
<comment type="caution">
    <text evidence="3">The sequence shown here is derived from an EMBL/GenBank/DDBJ whole genome shotgun (WGS) entry which is preliminary data.</text>
</comment>
<keyword evidence="4" id="KW-1185">Reference proteome</keyword>
<dbReference type="PANTHER" id="PTHR33393:SF13">
    <property type="entry name" value="PGA BIOSYNTHESIS PROTEIN CAPA"/>
    <property type="match status" value="1"/>
</dbReference>
<dbReference type="SMART" id="SM00854">
    <property type="entry name" value="PGA_cap"/>
    <property type="match status" value="1"/>
</dbReference>
<dbReference type="PROSITE" id="PS51257">
    <property type="entry name" value="PROKAR_LIPOPROTEIN"/>
    <property type="match status" value="1"/>
</dbReference>
<dbReference type="Proteomes" id="UP000241048">
    <property type="component" value="Unassembled WGS sequence"/>
</dbReference>
<evidence type="ECO:0000259" key="2">
    <source>
        <dbReference type="SMART" id="SM00854"/>
    </source>
</evidence>
<dbReference type="SUPFAM" id="SSF56300">
    <property type="entry name" value="Metallo-dependent phosphatases"/>
    <property type="match status" value="1"/>
</dbReference>
<evidence type="ECO:0000313" key="3">
    <source>
        <dbReference type="EMBL" id="PST36418.1"/>
    </source>
</evidence>
<accession>A0A2T3FMA7</accession>
<feature type="domain" description="Capsule synthesis protein CapA" evidence="2">
    <location>
        <begin position="101"/>
        <end position="343"/>
    </location>
</feature>
<reference evidence="3 4" key="1">
    <citation type="submission" date="2018-03" db="EMBL/GenBank/DDBJ databases">
        <title>Lachnoclostridium SNUG30386 gen.nov., sp.nov., isolated from human faeces.</title>
        <authorList>
            <person name="Seo B."/>
            <person name="Jeon K."/>
            <person name="Ko G."/>
        </authorList>
    </citation>
    <scope>NUCLEOTIDE SEQUENCE [LARGE SCALE GENOMIC DNA]</scope>
    <source>
        <strain evidence="3 4">SNUG30386</strain>
    </source>
</reference>